<dbReference type="AlphaFoldDB" id="A0A0A7LBR7"/>
<reference evidence="2 3" key="1">
    <citation type="journal article" date="2014" name="Appl. Environ. Microbiol.">
        <title>Comparative Genome Analysis of 'Candidatus Methanoplasma termitum' Indicates a New Mode of Energy Metabolism in the Seventh Order of Methanogens.</title>
        <authorList>
            <person name="Lang K."/>
            <person name="Schuldes J."/>
            <person name="Klingl A."/>
            <person name="Poehlein A."/>
            <person name="Daniel R."/>
            <person name="Brune A."/>
        </authorList>
    </citation>
    <scope>NUCLEOTIDE SEQUENCE [LARGE SCALE GENOMIC DNA]</scope>
    <source>
        <strain evidence="3">Mpt1</strain>
    </source>
</reference>
<dbReference type="PANTHER" id="PTHR43794">
    <property type="entry name" value="AMINOHYDROLASE SSNA-RELATED"/>
    <property type="match status" value="1"/>
</dbReference>
<dbReference type="HOGENOM" id="CLU_012358_1_0_2"/>
<sequence length="345" mass="37600">MDVLGSSVLTEDGIIDGYVCIEEGVVASIEEGVPPQRPVAAGLVVPPLVNAHTHCADAGLKIPQGLTIEELVTPPNGLKHMYLRALGENDLIKNMTGYAETSRSNGIGTFIDFREGGEKGCIALRKACPEAVILGRPLSKEYDQKEVSRILKVADGIGLSSISDVDHAYIEKVADQTREQRKIFSIHASERVREDIDFILSLDPAFVVHMVEATDSDLLKCAEAEVPIVVCVRSNRYFKKTPPLKRMSECGVDIAMGTDNAMLCSPDMRAEANAFKEVLLSQGGSAEDILSQMITNGRKILYPNNKIHVSAGMTAELTVFPLAGPHDGILSSRDPVFRYKPKKRR</sequence>
<keyword evidence="2" id="KW-0378">Hydrolase</keyword>
<accession>A0A0A7LBR7</accession>
<keyword evidence="3" id="KW-1185">Reference proteome</keyword>
<evidence type="ECO:0000259" key="1">
    <source>
        <dbReference type="Pfam" id="PF01979"/>
    </source>
</evidence>
<evidence type="ECO:0000313" key="2">
    <source>
        <dbReference type="EMBL" id="AIZ56509.1"/>
    </source>
</evidence>
<proteinExistence type="predicted"/>
<dbReference type="InterPro" id="IPR050287">
    <property type="entry name" value="MTA/SAH_deaminase"/>
</dbReference>
<dbReference type="KEGG" id="mear:Mpt1_c06230"/>
<name>A0A0A7LBR7_9ARCH</name>
<gene>
    <name evidence="2" type="primary">mtaD1</name>
    <name evidence="2" type="ORF">Mpt1_c06230</name>
</gene>
<dbReference type="EMBL" id="CP010070">
    <property type="protein sequence ID" value="AIZ56509.1"/>
    <property type="molecule type" value="Genomic_DNA"/>
</dbReference>
<dbReference type="EC" id="3.5.4.28" evidence="2"/>
<dbReference type="SUPFAM" id="SSF51556">
    <property type="entry name" value="Metallo-dependent hydrolases"/>
    <property type="match status" value="1"/>
</dbReference>
<evidence type="ECO:0000313" key="3">
    <source>
        <dbReference type="Proteomes" id="UP000030787"/>
    </source>
</evidence>
<dbReference type="InterPro" id="IPR032466">
    <property type="entry name" value="Metal_Hydrolase"/>
</dbReference>
<dbReference type="OrthoDB" id="42910at2157"/>
<dbReference type="Gene3D" id="3.20.20.140">
    <property type="entry name" value="Metal-dependent hydrolases"/>
    <property type="match status" value="1"/>
</dbReference>
<feature type="domain" description="Amidohydrolase-related" evidence="1">
    <location>
        <begin position="44"/>
        <end position="301"/>
    </location>
</feature>
<dbReference type="GO" id="GO:0050270">
    <property type="term" value="F:S-adenosylhomocysteine deaminase activity"/>
    <property type="evidence" value="ECO:0007669"/>
    <property type="project" value="UniProtKB-EC"/>
</dbReference>
<dbReference type="RefSeq" id="WP_052399264.1">
    <property type="nucleotide sequence ID" value="NZ_CP010070.1"/>
</dbReference>
<dbReference type="PANTHER" id="PTHR43794:SF5">
    <property type="entry name" value="CHLOROHYDROLASE FAMILY PROTEIN"/>
    <property type="match status" value="1"/>
</dbReference>
<dbReference type="GO" id="GO:0090614">
    <property type="term" value="F:5'-methylthioadenosine deaminase activity"/>
    <property type="evidence" value="ECO:0007669"/>
    <property type="project" value="UniProtKB-EC"/>
</dbReference>
<dbReference type="Proteomes" id="UP000030787">
    <property type="component" value="Chromosome"/>
</dbReference>
<dbReference type="InterPro" id="IPR006680">
    <property type="entry name" value="Amidohydro-rel"/>
</dbReference>
<dbReference type="Pfam" id="PF01979">
    <property type="entry name" value="Amidohydro_1"/>
    <property type="match status" value="1"/>
</dbReference>
<organism evidence="2 3">
    <name type="scientific">Candidatus Methanoplasma termitum</name>
    <dbReference type="NCBI Taxonomy" id="1577791"/>
    <lineage>
        <taxon>Archaea</taxon>
        <taxon>Methanobacteriati</taxon>
        <taxon>Thermoplasmatota</taxon>
        <taxon>Thermoplasmata</taxon>
        <taxon>Methanomassiliicoccales</taxon>
        <taxon>Methanomassiliicoccaceae</taxon>
        <taxon>Candidatus Methanoplasma</taxon>
    </lineage>
</organism>
<dbReference type="STRING" id="1577791.Mpt1_c06230"/>
<dbReference type="EC" id="3.5.4.31" evidence="2"/>
<protein>
    <submittedName>
        <fullName evidence="2">MtaD1 protein</fullName>
        <ecNumber evidence="2">3.5.4.28</ecNumber>
        <ecNumber evidence="2">3.5.4.31</ecNumber>
    </submittedName>
</protein>
<dbReference type="GeneID" id="24818289"/>